<dbReference type="Proteomes" id="UP000483820">
    <property type="component" value="Chromosome IV"/>
</dbReference>
<dbReference type="AlphaFoldDB" id="A0A6A5GKZ7"/>
<protein>
    <recommendedName>
        <fullName evidence="3">PAZ domain-containing protein</fullName>
    </recommendedName>
</protein>
<proteinExistence type="predicted"/>
<dbReference type="RefSeq" id="XP_053583904.1">
    <property type="nucleotide sequence ID" value="XM_053729132.1"/>
</dbReference>
<evidence type="ECO:0000313" key="1">
    <source>
        <dbReference type="EMBL" id="KAF1756007.1"/>
    </source>
</evidence>
<dbReference type="GeneID" id="78775504"/>
<dbReference type="KEGG" id="crq:GCK72_012460"/>
<organism evidence="1 2">
    <name type="scientific">Caenorhabditis remanei</name>
    <name type="common">Caenorhabditis vulgaris</name>
    <dbReference type="NCBI Taxonomy" id="31234"/>
    <lineage>
        <taxon>Eukaryota</taxon>
        <taxon>Metazoa</taxon>
        <taxon>Ecdysozoa</taxon>
        <taxon>Nematoda</taxon>
        <taxon>Chromadorea</taxon>
        <taxon>Rhabditida</taxon>
        <taxon>Rhabditina</taxon>
        <taxon>Rhabditomorpha</taxon>
        <taxon>Rhabditoidea</taxon>
        <taxon>Rhabditidae</taxon>
        <taxon>Peloderinae</taxon>
        <taxon>Caenorhabditis</taxon>
    </lineage>
</organism>
<comment type="caution">
    <text evidence="1">The sequence shown here is derived from an EMBL/GenBank/DDBJ whole genome shotgun (WGS) entry which is preliminary data.</text>
</comment>
<name>A0A6A5GKZ7_CAERE</name>
<dbReference type="EMBL" id="WUAV01000004">
    <property type="protein sequence ID" value="KAF1756007.1"/>
    <property type="molecule type" value="Genomic_DNA"/>
</dbReference>
<evidence type="ECO:0000313" key="2">
    <source>
        <dbReference type="Proteomes" id="UP000483820"/>
    </source>
</evidence>
<gene>
    <name evidence="1" type="ORF">GCK72_012460</name>
</gene>
<dbReference type="CTD" id="78775504"/>
<accession>A0A6A5GKZ7</accession>
<reference evidence="1 2" key="1">
    <citation type="submission" date="2019-12" db="EMBL/GenBank/DDBJ databases">
        <title>Chromosome-level assembly of the Caenorhabditis remanei genome.</title>
        <authorList>
            <person name="Teterina A.A."/>
            <person name="Willis J.H."/>
            <person name="Phillips P.C."/>
        </authorList>
    </citation>
    <scope>NUCLEOTIDE SEQUENCE [LARGE SCALE GENOMIC DNA]</scope>
    <source>
        <strain evidence="1 2">PX506</strain>
        <tissue evidence="1">Whole organism</tissue>
    </source>
</reference>
<sequence>MQLINMLAAAVPNWRHGDLERFNEVLQALGPRDGYVPSPGGQLRIIHSGIIQLTKENALMSFGPPNGKRTVVSHFLARYGLATHNAVDRMVYVAAQPGNFYPAEHVQVFPVDE</sequence>
<evidence type="ECO:0008006" key="3">
    <source>
        <dbReference type="Google" id="ProtNLM"/>
    </source>
</evidence>